<reference evidence="1" key="1">
    <citation type="submission" date="2022-03" db="EMBL/GenBank/DDBJ databases">
        <authorList>
            <person name="Sayadi A."/>
        </authorList>
    </citation>
    <scope>NUCLEOTIDE SEQUENCE</scope>
</reference>
<accession>A0A9P0KQR9</accession>
<dbReference type="EMBL" id="CAKOFQ010006868">
    <property type="protein sequence ID" value="CAH1977983.1"/>
    <property type="molecule type" value="Genomic_DNA"/>
</dbReference>
<protein>
    <submittedName>
        <fullName evidence="1">Uncharacterized protein</fullName>
    </submittedName>
</protein>
<proteinExistence type="predicted"/>
<organism evidence="1 2">
    <name type="scientific">Acanthoscelides obtectus</name>
    <name type="common">Bean weevil</name>
    <name type="synonym">Bruchus obtectus</name>
    <dbReference type="NCBI Taxonomy" id="200917"/>
    <lineage>
        <taxon>Eukaryota</taxon>
        <taxon>Metazoa</taxon>
        <taxon>Ecdysozoa</taxon>
        <taxon>Arthropoda</taxon>
        <taxon>Hexapoda</taxon>
        <taxon>Insecta</taxon>
        <taxon>Pterygota</taxon>
        <taxon>Neoptera</taxon>
        <taxon>Endopterygota</taxon>
        <taxon>Coleoptera</taxon>
        <taxon>Polyphaga</taxon>
        <taxon>Cucujiformia</taxon>
        <taxon>Chrysomeloidea</taxon>
        <taxon>Chrysomelidae</taxon>
        <taxon>Bruchinae</taxon>
        <taxon>Bruchini</taxon>
        <taxon>Acanthoscelides</taxon>
    </lineage>
</organism>
<gene>
    <name evidence="1" type="ORF">ACAOBT_LOCUS13001</name>
</gene>
<comment type="caution">
    <text evidence="1">The sequence shown here is derived from an EMBL/GenBank/DDBJ whole genome shotgun (WGS) entry which is preliminary data.</text>
</comment>
<sequence>MKTRICFSFMNMAQ</sequence>
<name>A0A9P0KQR9_ACAOB</name>
<evidence type="ECO:0000313" key="1">
    <source>
        <dbReference type="EMBL" id="CAH1977983.1"/>
    </source>
</evidence>
<evidence type="ECO:0000313" key="2">
    <source>
        <dbReference type="Proteomes" id="UP001152888"/>
    </source>
</evidence>
<dbReference type="Proteomes" id="UP001152888">
    <property type="component" value="Unassembled WGS sequence"/>
</dbReference>
<keyword evidence="2" id="KW-1185">Reference proteome</keyword>